<dbReference type="EMBL" id="BQNB010014502">
    <property type="protein sequence ID" value="GJT28945.1"/>
    <property type="molecule type" value="Genomic_DNA"/>
</dbReference>
<dbReference type="Proteomes" id="UP001151760">
    <property type="component" value="Unassembled WGS sequence"/>
</dbReference>
<reference evidence="1" key="1">
    <citation type="journal article" date="2022" name="Int. J. Mol. Sci.">
        <title>Draft Genome of Tanacetum Coccineum: Genomic Comparison of Closely Related Tanacetum-Family Plants.</title>
        <authorList>
            <person name="Yamashiro T."/>
            <person name="Shiraishi A."/>
            <person name="Nakayama K."/>
            <person name="Satake H."/>
        </authorList>
    </citation>
    <scope>NUCLEOTIDE SEQUENCE</scope>
</reference>
<evidence type="ECO:0000313" key="1">
    <source>
        <dbReference type="EMBL" id="GJT28945.1"/>
    </source>
</evidence>
<accession>A0ABQ5CQL4</accession>
<proteinExistence type="predicted"/>
<keyword evidence="2" id="KW-1185">Reference proteome</keyword>
<gene>
    <name evidence="1" type="ORF">Tco_0909220</name>
</gene>
<name>A0ABQ5CQL4_9ASTR</name>
<reference evidence="1" key="2">
    <citation type="submission" date="2022-01" db="EMBL/GenBank/DDBJ databases">
        <authorList>
            <person name="Yamashiro T."/>
            <person name="Shiraishi A."/>
            <person name="Satake H."/>
            <person name="Nakayama K."/>
        </authorList>
    </citation>
    <scope>NUCLEOTIDE SEQUENCE</scope>
</reference>
<comment type="caution">
    <text evidence="1">The sequence shown here is derived from an EMBL/GenBank/DDBJ whole genome shotgun (WGS) entry which is preliminary data.</text>
</comment>
<evidence type="ECO:0000313" key="2">
    <source>
        <dbReference type="Proteomes" id="UP001151760"/>
    </source>
</evidence>
<sequence length="167" mass="19558">MKVLSRSKLQYMVRETMGFVWNFLRLKLRIISGKSGGWASYVIGFKKLLQNSFLKVEFYGLRSKESHLNFGLKIPLKKLLLSEERFLTEDQEEDGFYTKRLCIYSKLGNNIYENFKVIFRGKVFVLRAKEIPGWVPEFADEFDDDDESERVYEGDTANNSHGAFNLK</sequence>
<organism evidence="1 2">
    <name type="scientific">Tanacetum coccineum</name>
    <dbReference type="NCBI Taxonomy" id="301880"/>
    <lineage>
        <taxon>Eukaryota</taxon>
        <taxon>Viridiplantae</taxon>
        <taxon>Streptophyta</taxon>
        <taxon>Embryophyta</taxon>
        <taxon>Tracheophyta</taxon>
        <taxon>Spermatophyta</taxon>
        <taxon>Magnoliopsida</taxon>
        <taxon>eudicotyledons</taxon>
        <taxon>Gunneridae</taxon>
        <taxon>Pentapetalae</taxon>
        <taxon>asterids</taxon>
        <taxon>campanulids</taxon>
        <taxon>Asterales</taxon>
        <taxon>Asteraceae</taxon>
        <taxon>Asteroideae</taxon>
        <taxon>Anthemideae</taxon>
        <taxon>Anthemidinae</taxon>
        <taxon>Tanacetum</taxon>
    </lineage>
</organism>
<protein>
    <submittedName>
        <fullName evidence="1">Uncharacterized protein</fullName>
    </submittedName>
</protein>